<dbReference type="RefSeq" id="WP_274351509.1">
    <property type="nucleotide sequence ID" value="NZ_JAQZSM010000004.1"/>
</dbReference>
<evidence type="ECO:0000313" key="3">
    <source>
        <dbReference type="Proteomes" id="UP001431784"/>
    </source>
</evidence>
<dbReference type="Proteomes" id="UP001431784">
    <property type="component" value="Unassembled WGS sequence"/>
</dbReference>
<dbReference type="InterPro" id="IPR004360">
    <property type="entry name" value="Glyas_Fos-R_dOase_dom"/>
</dbReference>
<name>A0ABT5T6S5_9RHOB</name>
<evidence type="ECO:0000259" key="1">
    <source>
        <dbReference type="PROSITE" id="PS51819"/>
    </source>
</evidence>
<proteinExistence type="predicted"/>
<gene>
    <name evidence="2" type="ORF">PUT78_06935</name>
</gene>
<dbReference type="PROSITE" id="PS51819">
    <property type="entry name" value="VOC"/>
    <property type="match status" value="1"/>
</dbReference>
<dbReference type="SUPFAM" id="SSF54593">
    <property type="entry name" value="Glyoxalase/Bleomycin resistance protein/Dihydroxybiphenyl dioxygenase"/>
    <property type="match status" value="1"/>
</dbReference>
<sequence>MTDLVTISLPVADRRRSHDFYRSALDLQTIGELTEDGLPEPLQFSVNPGLRLMLVPDDGFGFVVAPRKPALGGPVECLLSLSVPTPADVRTLKDKWVAAGGSVLSEPSQKPWGFNGVFADPDGHLWMILAAP</sequence>
<dbReference type="InterPro" id="IPR037523">
    <property type="entry name" value="VOC_core"/>
</dbReference>
<organism evidence="2 3">
    <name type="scientific">Roseinatronobacter alkalisoli</name>
    <dbReference type="NCBI Taxonomy" id="3028235"/>
    <lineage>
        <taxon>Bacteria</taxon>
        <taxon>Pseudomonadati</taxon>
        <taxon>Pseudomonadota</taxon>
        <taxon>Alphaproteobacteria</taxon>
        <taxon>Rhodobacterales</taxon>
        <taxon>Paracoccaceae</taxon>
        <taxon>Roseinatronobacter</taxon>
    </lineage>
</organism>
<comment type="caution">
    <text evidence="2">The sequence shown here is derived from an EMBL/GenBank/DDBJ whole genome shotgun (WGS) entry which is preliminary data.</text>
</comment>
<dbReference type="PANTHER" id="PTHR36503:SF1">
    <property type="entry name" value="BLR2520 PROTEIN"/>
    <property type="match status" value="1"/>
</dbReference>
<dbReference type="PANTHER" id="PTHR36503">
    <property type="entry name" value="BLR2520 PROTEIN"/>
    <property type="match status" value="1"/>
</dbReference>
<keyword evidence="3" id="KW-1185">Reference proteome</keyword>
<feature type="domain" description="VOC" evidence="1">
    <location>
        <begin position="1"/>
        <end position="131"/>
    </location>
</feature>
<dbReference type="Gene3D" id="3.10.180.10">
    <property type="entry name" value="2,3-Dihydroxybiphenyl 1,2-Dioxygenase, domain 1"/>
    <property type="match status" value="1"/>
</dbReference>
<reference evidence="2" key="1">
    <citation type="submission" date="2023-02" db="EMBL/GenBank/DDBJ databases">
        <title>Description of Roseinatronobacter alkalisoli sp. nov., an alkaliphilic bacerium isolated from soda soil.</title>
        <authorList>
            <person name="Wei W."/>
        </authorList>
    </citation>
    <scope>NUCLEOTIDE SEQUENCE</scope>
    <source>
        <strain evidence="2">HJB301</strain>
    </source>
</reference>
<dbReference type="InterPro" id="IPR029068">
    <property type="entry name" value="Glyas_Bleomycin-R_OHBP_Dase"/>
</dbReference>
<evidence type="ECO:0000313" key="2">
    <source>
        <dbReference type="EMBL" id="MDD7970829.1"/>
    </source>
</evidence>
<accession>A0ABT5T6S5</accession>
<dbReference type="EMBL" id="JAQZSM010000004">
    <property type="protein sequence ID" value="MDD7970829.1"/>
    <property type="molecule type" value="Genomic_DNA"/>
</dbReference>
<protein>
    <submittedName>
        <fullName evidence="2">VOC family protein</fullName>
    </submittedName>
</protein>
<dbReference type="Pfam" id="PF00903">
    <property type="entry name" value="Glyoxalase"/>
    <property type="match status" value="1"/>
</dbReference>